<dbReference type="Gene3D" id="3.40.50.620">
    <property type="entry name" value="HUPs"/>
    <property type="match status" value="1"/>
</dbReference>
<dbReference type="InterPro" id="IPR024107">
    <property type="entry name" value="Tyr-tRNA-ligase_bac_1"/>
</dbReference>
<comment type="similarity">
    <text evidence="8">Belongs to the class-I aminoacyl-tRNA synthetase family. TyrS type 1 subfamily.</text>
</comment>
<organism evidence="11 12">
    <name type="scientific">Faecalibacillus faecis</name>
    <dbReference type="NCBI Taxonomy" id="1982628"/>
    <lineage>
        <taxon>Bacteria</taxon>
        <taxon>Bacillati</taxon>
        <taxon>Bacillota</taxon>
        <taxon>Erysipelotrichia</taxon>
        <taxon>Erysipelotrichales</taxon>
        <taxon>Coprobacillaceae</taxon>
        <taxon>Faecalibacillus</taxon>
    </lineage>
</organism>
<dbReference type="RefSeq" id="WP_106987119.1">
    <property type="nucleotide sequence ID" value="NZ_PYLP01000002.1"/>
</dbReference>
<dbReference type="GO" id="GO:0006437">
    <property type="term" value="P:tyrosyl-tRNA aminoacylation"/>
    <property type="evidence" value="ECO:0007669"/>
    <property type="project" value="UniProtKB-UniRule"/>
</dbReference>
<dbReference type="FunFam" id="1.10.240.10:FF:000001">
    <property type="entry name" value="Tyrosine--tRNA ligase"/>
    <property type="match status" value="1"/>
</dbReference>
<dbReference type="HAMAP" id="MF_02006">
    <property type="entry name" value="Tyr_tRNA_synth_type1"/>
    <property type="match status" value="1"/>
</dbReference>
<dbReference type="GO" id="GO:0004831">
    <property type="term" value="F:tyrosine-tRNA ligase activity"/>
    <property type="evidence" value="ECO:0007669"/>
    <property type="project" value="UniProtKB-UniRule"/>
</dbReference>
<evidence type="ECO:0000256" key="9">
    <source>
        <dbReference type="PROSITE-ProRule" id="PRU00182"/>
    </source>
</evidence>
<proteinExistence type="inferred from homology"/>
<feature type="domain" description="RNA-binding S4" evidence="10">
    <location>
        <begin position="343"/>
        <end position="404"/>
    </location>
</feature>
<evidence type="ECO:0000259" key="10">
    <source>
        <dbReference type="SMART" id="SM00363"/>
    </source>
</evidence>
<feature type="short sequence motif" description="'KMSKS' region" evidence="8">
    <location>
        <begin position="220"/>
        <end position="224"/>
    </location>
</feature>
<dbReference type="SUPFAM" id="SSF52374">
    <property type="entry name" value="Nucleotidylyl transferase"/>
    <property type="match status" value="1"/>
</dbReference>
<dbReference type="InterPro" id="IPR054608">
    <property type="entry name" value="SYY-like_C"/>
</dbReference>
<dbReference type="PANTHER" id="PTHR11766:SF0">
    <property type="entry name" value="TYROSINE--TRNA LIGASE, MITOCHONDRIAL"/>
    <property type="match status" value="1"/>
</dbReference>
<dbReference type="NCBIfam" id="TIGR00234">
    <property type="entry name" value="tyrS"/>
    <property type="match status" value="1"/>
</dbReference>
<evidence type="ECO:0000256" key="2">
    <source>
        <dbReference type="ARBA" id="ARBA00022741"/>
    </source>
</evidence>
<dbReference type="GO" id="GO:0005524">
    <property type="term" value="F:ATP binding"/>
    <property type="evidence" value="ECO:0007669"/>
    <property type="project" value="UniProtKB-UniRule"/>
</dbReference>
<dbReference type="Proteomes" id="UP000241201">
    <property type="component" value="Unassembled WGS sequence"/>
</dbReference>
<dbReference type="Pfam" id="PF00579">
    <property type="entry name" value="tRNA-synt_1b"/>
    <property type="match status" value="1"/>
</dbReference>
<dbReference type="InterPro" id="IPR024088">
    <property type="entry name" value="Tyr-tRNA-ligase_bac-type"/>
</dbReference>
<dbReference type="CDD" id="cd00165">
    <property type="entry name" value="S4"/>
    <property type="match status" value="1"/>
</dbReference>
<gene>
    <name evidence="8" type="primary">tyrS</name>
    <name evidence="11" type="ORF">C7U55_02020</name>
</gene>
<reference evidence="12" key="1">
    <citation type="submission" date="2018-03" db="EMBL/GenBank/DDBJ databases">
        <title>Lachnoclostridium SNUG30370 gen.nov., sp.nov., isolated from human faeces.</title>
        <authorList>
            <person name="Seo B."/>
            <person name="Jeon K."/>
            <person name="Ko G."/>
        </authorList>
    </citation>
    <scope>NUCLEOTIDE SEQUENCE [LARGE SCALE GENOMIC DNA]</scope>
    <source>
        <strain evidence="12">SNUG30370</strain>
    </source>
</reference>
<feature type="short sequence motif" description="'HIGH' region" evidence="8">
    <location>
        <begin position="38"/>
        <end position="47"/>
    </location>
</feature>
<dbReference type="CDD" id="cd00805">
    <property type="entry name" value="TyrRS_core"/>
    <property type="match status" value="1"/>
</dbReference>
<evidence type="ECO:0000256" key="5">
    <source>
        <dbReference type="ARBA" id="ARBA00022917"/>
    </source>
</evidence>
<keyword evidence="3 8" id="KW-0067">ATP-binding</keyword>
<dbReference type="GO" id="GO:0003723">
    <property type="term" value="F:RNA binding"/>
    <property type="evidence" value="ECO:0007669"/>
    <property type="project" value="UniProtKB-KW"/>
</dbReference>
<dbReference type="PRINTS" id="PR01040">
    <property type="entry name" value="TRNASYNTHTYR"/>
</dbReference>
<dbReference type="Gene3D" id="3.10.290.10">
    <property type="entry name" value="RNA-binding S4 domain"/>
    <property type="match status" value="1"/>
</dbReference>
<dbReference type="PROSITE" id="PS00178">
    <property type="entry name" value="AA_TRNA_LIGASE_I"/>
    <property type="match status" value="1"/>
</dbReference>
<dbReference type="InterPro" id="IPR002307">
    <property type="entry name" value="Tyr-tRNA-ligase"/>
</dbReference>
<dbReference type="Gene3D" id="1.10.240.10">
    <property type="entry name" value="Tyrosyl-Transfer RNA Synthetase"/>
    <property type="match status" value="1"/>
</dbReference>
<feature type="binding site" evidence="8">
    <location>
        <position position="160"/>
    </location>
    <ligand>
        <name>L-tyrosine</name>
        <dbReference type="ChEBI" id="CHEBI:58315"/>
    </ligand>
</feature>
<keyword evidence="2 8" id="KW-0547">Nucleotide-binding</keyword>
<dbReference type="PROSITE" id="PS50889">
    <property type="entry name" value="S4"/>
    <property type="match status" value="1"/>
</dbReference>
<dbReference type="Pfam" id="PF22421">
    <property type="entry name" value="SYY_C-terminal"/>
    <property type="match status" value="1"/>
</dbReference>
<feature type="binding site" evidence="8">
    <location>
        <position position="223"/>
    </location>
    <ligand>
        <name>ATP</name>
        <dbReference type="ChEBI" id="CHEBI:30616"/>
    </ligand>
</feature>
<dbReference type="InterPro" id="IPR002942">
    <property type="entry name" value="S4_RNA-bd"/>
</dbReference>
<keyword evidence="5 8" id="KW-0648">Protein biosynthesis</keyword>
<feature type="binding site" evidence="8">
    <location>
        <position position="164"/>
    </location>
    <ligand>
        <name>L-tyrosine</name>
        <dbReference type="ChEBI" id="CHEBI:58315"/>
    </ligand>
</feature>
<accession>A0A2T3G214</accession>
<dbReference type="EMBL" id="PYLP01000002">
    <property type="protein sequence ID" value="PST41584.1"/>
    <property type="molecule type" value="Genomic_DNA"/>
</dbReference>
<name>A0A2T3G214_9FIRM</name>
<keyword evidence="8" id="KW-0963">Cytoplasm</keyword>
<keyword evidence="1 8" id="KW-0436">Ligase</keyword>
<sequence>MKIYDELVWRGLIKDVSSPEIEEKLNNGGLTFYIGTDPTGDSLHIGHFSSFLISKRLKDAGHNPILLVGGATGLIGDPKPDTERPMITKEQVQHNFDCLKAQAQKIFGFEVVNNYDWSKDLNFIDFLRDYGKYFNVNYMLNKDIVKRRLDLGITYTEFSYMIMQAMDFYWLHENKNCQLQVAGQDQWGNITAGIELIRKKTGKEAYGFTMPLLTKSDGTKFGKTNGKAIWLDREKTSPYEMYQFFINSEDDKVIDYLKFLTFLTPEEIMELEEKNKTQPHLREAHKALAKEVITFLHGKEAYEEAVQVSQTLFSGQIQNLTLEQVDVAFEGVPTVEIEENEMNILDALILVGAAKSKREAREFVNGGSVLINGERIKDLEFTVKKEDAFGQSKTVIRRGKKNYFVLKYNG</sequence>
<keyword evidence="4 9" id="KW-0694">RNA-binding</keyword>
<dbReference type="PANTHER" id="PTHR11766">
    <property type="entry name" value="TYROSYL-TRNA SYNTHETASE"/>
    <property type="match status" value="1"/>
</dbReference>
<dbReference type="GeneID" id="77469882"/>
<dbReference type="EC" id="6.1.1.1" evidence="8"/>
<evidence type="ECO:0000256" key="1">
    <source>
        <dbReference type="ARBA" id="ARBA00022598"/>
    </source>
</evidence>
<comment type="subcellular location">
    <subcellularLocation>
        <location evidence="8">Cytoplasm</location>
    </subcellularLocation>
</comment>
<dbReference type="InterPro" id="IPR036986">
    <property type="entry name" value="S4_RNA-bd_sf"/>
</dbReference>
<evidence type="ECO:0000313" key="12">
    <source>
        <dbReference type="Proteomes" id="UP000241201"/>
    </source>
</evidence>
<dbReference type="SMART" id="SM00363">
    <property type="entry name" value="S4"/>
    <property type="match status" value="1"/>
</dbReference>
<evidence type="ECO:0000256" key="8">
    <source>
        <dbReference type="HAMAP-Rule" id="MF_02006"/>
    </source>
</evidence>
<dbReference type="GO" id="GO:0005829">
    <property type="term" value="C:cytosol"/>
    <property type="evidence" value="ECO:0007669"/>
    <property type="project" value="TreeGrafter"/>
</dbReference>
<dbReference type="SUPFAM" id="SSF55174">
    <property type="entry name" value="Alpha-L RNA-binding motif"/>
    <property type="match status" value="1"/>
</dbReference>
<keyword evidence="12" id="KW-1185">Reference proteome</keyword>
<dbReference type="InterPro" id="IPR001412">
    <property type="entry name" value="aa-tRNA-synth_I_CS"/>
</dbReference>
<comment type="caution">
    <text evidence="11">The sequence shown here is derived from an EMBL/GenBank/DDBJ whole genome shotgun (WGS) entry which is preliminary data.</text>
</comment>
<evidence type="ECO:0000256" key="7">
    <source>
        <dbReference type="ARBA" id="ARBA00048248"/>
    </source>
</evidence>
<comment type="subunit">
    <text evidence="8">Homodimer.</text>
</comment>
<evidence type="ECO:0000256" key="4">
    <source>
        <dbReference type="ARBA" id="ARBA00022884"/>
    </source>
</evidence>
<dbReference type="InterPro" id="IPR014729">
    <property type="entry name" value="Rossmann-like_a/b/a_fold"/>
</dbReference>
<comment type="catalytic activity">
    <reaction evidence="7 8">
        <text>tRNA(Tyr) + L-tyrosine + ATP = L-tyrosyl-tRNA(Tyr) + AMP + diphosphate + H(+)</text>
        <dbReference type="Rhea" id="RHEA:10220"/>
        <dbReference type="Rhea" id="RHEA-COMP:9706"/>
        <dbReference type="Rhea" id="RHEA-COMP:9707"/>
        <dbReference type="ChEBI" id="CHEBI:15378"/>
        <dbReference type="ChEBI" id="CHEBI:30616"/>
        <dbReference type="ChEBI" id="CHEBI:33019"/>
        <dbReference type="ChEBI" id="CHEBI:58315"/>
        <dbReference type="ChEBI" id="CHEBI:78442"/>
        <dbReference type="ChEBI" id="CHEBI:78536"/>
        <dbReference type="ChEBI" id="CHEBI:456215"/>
        <dbReference type="EC" id="6.1.1.1"/>
    </reaction>
</comment>
<keyword evidence="6 8" id="KW-0030">Aminoacyl-tRNA synthetase</keyword>
<protein>
    <recommendedName>
        <fullName evidence="8">Tyrosine--tRNA ligase</fullName>
        <ecNumber evidence="8">6.1.1.1</ecNumber>
    </recommendedName>
    <alternativeName>
        <fullName evidence="8">Tyrosyl-tRNA synthetase</fullName>
        <shortName evidence="8">TyrRS</shortName>
    </alternativeName>
</protein>
<comment type="function">
    <text evidence="8">Catalyzes the attachment of tyrosine to tRNA(Tyr) in a two-step reaction: tyrosine is first activated by ATP to form Tyr-AMP and then transferred to the acceptor end of tRNA(Tyr).</text>
</comment>
<evidence type="ECO:0000313" key="11">
    <source>
        <dbReference type="EMBL" id="PST41584.1"/>
    </source>
</evidence>
<evidence type="ECO:0000256" key="3">
    <source>
        <dbReference type="ARBA" id="ARBA00022840"/>
    </source>
</evidence>
<feature type="binding site" evidence="8">
    <location>
        <position position="33"/>
    </location>
    <ligand>
        <name>L-tyrosine</name>
        <dbReference type="ChEBI" id="CHEBI:58315"/>
    </ligand>
</feature>
<dbReference type="InterPro" id="IPR002305">
    <property type="entry name" value="aa-tRNA-synth_Ic"/>
</dbReference>
<dbReference type="AlphaFoldDB" id="A0A2T3G214"/>
<evidence type="ECO:0000256" key="6">
    <source>
        <dbReference type="ARBA" id="ARBA00023146"/>
    </source>
</evidence>